<evidence type="ECO:0000313" key="1">
    <source>
        <dbReference type="EMBL" id="UOK71710.1"/>
    </source>
</evidence>
<reference evidence="1" key="1">
    <citation type="submission" date="2021-09" db="EMBL/GenBank/DDBJ databases">
        <title>Network and meta-omics reveal the key degrader and cooperation patterns in an efficient 1,4-dioxane-degrading microbial community.</title>
        <authorList>
            <person name="Dai C."/>
        </authorList>
    </citation>
    <scope>NUCLEOTIDE SEQUENCE</scope>
    <source>
        <strain evidence="1">ZM13</strain>
    </source>
</reference>
<dbReference type="Pfam" id="PF04883">
    <property type="entry name" value="HK97-gp10_like"/>
    <property type="match status" value="1"/>
</dbReference>
<proteinExistence type="predicted"/>
<gene>
    <name evidence="1" type="ORF">K9D25_03005</name>
</gene>
<dbReference type="RefSeq" id="WP_244379091.1">
    <property type="nucleotide sequence ID" value="NZ_CP083239.1"/>
</dbReference>
<dbReference type="AlphaFoldDB" id="A0A9E7A201"/>
<name>A0A9E7A201_9HYPH</name>
<dbReference type="NCBIfam" id="TIGR01725">
    <property type="entry name" value="phge_HK97_gp10"/>
    <property type="match status" value="1"/>
</dbReference>
<dbReference type="EMBL" id="CP083239">
    <property type="protein sequence ID" value="UOK71710.1"/>
    <property type="molecule type" value="Genomic_DNA"/>
</dbReference>
<evidence type="ECO:0000313" key="2">
    <source>
        <dbReference type="Proteomes" id="UP000831684"/>
    </source>
</evidence>
<accession>A0A9E7A201</accession>
<protein>
    <submittedName>
        <fullName evidence="1">HK97 gp10 family phage protein</fullName>
    </submittedName>
</protein>
<sequence>MVKAKFEGREKLTRKLQKLVPEAEKEYAKAIETGARELAGAIAARAPRDSGEYAASIEADKLSSRPGKSQIGIQQTKDPNAWGVFANYIWRFIEYGTRAHVIKAKNASRLLWRNETGDTVAAARVSHPGQAAQPHIFPTYRAMRKRIRSRVTRAINKAVRKVAAGGGP</sequence>
<organism evidence="1 2">
    <name type="scientific">Ancylobacter polymorphus</name>
    <dbReference type="NCBI Taxonomy" id="223390"/>
    <lineage>
        <taxon>Bacteria</taxon>
        <taxon>Pseudomonadati</taxon>
        <taxon>Pseudomonadota</taxon>
        <taxon>Alphaproteobacteria</taxon>
        <taxon>Hyphomicrobiales</taxon>
        <taxon>Xanthobacteraceae</taxon>
        <taxon>Ancylobacter</taxon>
    </lineage>
</organism>
<dbReference type="Proteomes" id="UP000831684">
    <property type="component" value="Chromosome"/>
</dbReference>
<dbReference type="KEGG" id="apol:K9D25_03005"/>
<dbReference type="InterPro" id="IPR010064">
    <property type="entry name" value="HK97-gp10_tail"/>
</dbReference>